<feature type="DNA-binding region" description="HMG box" evidence="2">
    <location>
        <begin position="51"/>
        <end position="119"/>
    </location>
</feature>
<dbReference type="Proteomes" id="UP000053815">
    <property type="component" value="Unassembled WGS sequence"/>
</dbReference>
<reference evidence="5" key="1">
    <citation type="submission" date="2014-09" db="EMBL/GenBank/DDBJ databases">
        <title>Draft genome sequence of an oleaginous Mucoromycotina fungus Mucor ambiguus NBRC6742.</title>
        <authorList>
            <person name="Takeda I."/>
            <person name="Yamane N."/>
            <person name="Morita T."/>
            <person name="Tamano K."/>
            <person name="Machida M."/>
            <person name="Baker S."/>
            <person name="Koike H."/>
        </authorList>
    </citation>
    <scope>NUCLEOTIDE SEQUENCE</scope>
    <source>
        <strain evidence="5">NBRC 6742</strain>
    </source>
</reference>
<accession>A0A0C9M4G8</accession>
<evidence type="ECO:0000313" key="5">
    <source>
        <dbReference type="EMBL" id="GAN01179.1"/>
    </source>
</evidence>
<feature type="region of interest" description="Disordered" evidence="3">
    <location>
        <begin position="120"/>
        <end position="196"/>
    </location>
</feature>
<evidence type="ECO:0000256" key="1">
    <source>
        <dbReference type="ARBA" id="ARBA00023125"/>
    </source>
</evidence>
<dbReference type="Pfam" id="PF00505">
    <property type="entry name" value="HMG_box"/>
    <property type="match status" value="1"/>
</dbReference>
<dbReference type="InterPro" id="IPR036910">
    <property type="entry name" value="HMG_box_dom_sf"/>
</dbReference>
<evidence type="ECO:0000256" key="3">
    <source>
        <dbReference type="SAM" id="MobiDB-lite"/>
    </source>
</evidence>
<keyword evidence="6" id="KW-1185">Reference proteome</keyword>
<dbReference type="OrthoDB" id="1919336at2759"/>
<dbReference type="PROSITE" id="PS50118">
    <property type="entry name" value="HMG_BOX_2"/>
    <property type="match status" value="1"/>
</dbReference>
<feature type="domain" description="HMG box" evidence="4">
    <location>
        <begin position="51"/>
        <end position="119"/>
    </location>
</feature>
<dbReference type="AlphaFoldDB" id="A0A0C9M4G8"/>
<dbReference type="GO" id="GO:0003677">
    <property type="term" value="F:DNA binding"/>
    <property type="evidence" value="ECO:0007669"/>
    <property type="project" value="UniProtKB-UniRule"/>
</dbReference>
<protein>
    <recommendedName>
        <fullName evidence="4">HMG box domain-containing protein</fullName>
    </recommendedName>
</protein>
<feature type="compositionally biased region" description="Basic and acidic residues" evidence="3">
    <location>
        <begin position="120"/>
        <end position="144"/>
    </location>
</feature>
<dbReference type="STRING" id="91626.A0A0C9M4G8"/>
<dbReference type="SUPFAM" id="SSF47095">
    <property type="entry name" value="HMG-box"/>
    <property type="match status" value="1"/>
</dbReference>
<evidence type="ECO:0000256" key="2">
    <source>
        <dbReference type="PROSITE-ProRule" id="PRU00267"/>
    </source>
</evidence>
<keyword evidence="1 2" id="KW-0238">DNA-binding</keyword>
<dbReference type="SMART" id="SM00398">
    <property type="entry name" value="HMG"/>
    <property type="match status" value="1"/>
</dbReference>
<dbReference type="Gene3D" id="1.10.30.10">
    <property type="entry name" value="High mobility group box domain"/>
    <property type="match status" value="1"/>
</dbReference>
<feature type="region of interest" description="Disordered" evidence="3">
    <location>
        <begin position="29"/>
        <end position="57"/>
    </location>
</feature>
<keyword evidence="2" id="KW-0539">Nucleus</keyword>
<sequence length="196" mass="21504">MSKEERVKKVIANITKDLTDLAEILLSANDKPAAAVANDDHKRKRKDPNAPKQPPSNFFLFSNSIREQVDKQNPEASFTEKSKIYGARWRKLSEEQKKPFTELAKKEREKYLKEVAAYEKAHPELAQHTEKKAKKESVKKEMPTQKKVKPAAAAPVPAAAAASSSSSSSSESSSDSDSSSSSDDSSDSDSSSDDSD</sequence>
<dbReference type="InterPro" id="IPR050342">
    <property type="entry name" value="HMGB"/>
</dbReference>
<feature type="compositionally biased region" description="Low complexity" evidence="3">
    <location>
        <begin position="150"/>
        <end position="183"/>
    </location>
</feature>
<name>A0A0C9M4G8_9FUNG</name>
<gene>
    <name evidence="5" type="ORF">MAM1_0005c00610</name>
</gene>
<dbReference type="PANTHER" id="PTHR48112">
    <property type="entry name" value="HIGH MOBILITY GROUP PROTEIN DSP1"/>
    <property type="match status" value="1"/>
</dbReference>
<dbReference type="EMBL" id="DF836294">
    <property type="protein sequence ID" value="GAN01179.1"/>
    <property type="molecule type" value="Genomic_DNA"/>
</dbReference>
<evidence type="ECO:0000259" key="4">
    <source>
        <dbReference type="PROSITE" id="PS50118"/>
    </source>
</evidence>
<dbReference type="GO" id="GO:0005634">
    <property type="term" value="C:nucleus"/>
    <property type="evidence" value="ECO:0007669"/>
    <property type="project" value="UniProtKB-UniRule"/>
</dbReference>
<proteinExistence type="predicted"/>
<dbReference type="PANTHER" id="PTHR48112:SF22">
    <property type="entry name" value="MITOCHONDRIAL TRANSCRIPTION FACTOR A, ISOFORM B"/>
    <property type="match status" value="1"/>
</dbReference>
<evidence type="ECO:0000313" key="6">
    <source>
        <dbReference type="Proteomes" id="UP000053815"/>
    </source>
</evidence>
<organism evidence="5">
    <name type="scientific">Mucor ambiguus</name>
    <dbReference type="NCBI Taxonomy" id="91626"/>
    <lineage>
        <taxon>Eukaryota</taxon>
        <taxon>Fungi</taxon>
        <taxon>Fungi incertae sedis</taxon>
        <taxon>Mucoromycota</taxon>
        <taxon>Mucoromycotina</taxon>
        <taxon>Mucoromycetes</taxon>
        <taxon>Mucorales</taxon>
        <taxon>Mucorineae</taxon>
        <taxon>Mucoraceae</taxon>
        <taxon>Mucor</taxon>
    </lineage>
</organism>
<feature type="compositionally biased region" description="Acidic residues" evidence="3">
    <location>
        <begin position="184"/>
        <end position="196"/>
    </location>
</feature>
<dbReference type="InterPro" id="IPR009071">
    <property type="entry name" value="HMG_box_dom"/>
</dbReference>